<evidence type="ECO:0000313" key="5">
    <source>
        <dbReference type="EMBL" id="MBM9467823.1"/>
    </source>
</evidence>
<dbReference type="EMBL" id="JAERWK010000014">
    <property type="protein sequence ID" value="MBM9467823.1"/>
    <property type="molecule type" value="Genomic_DNA"/>
</dbReference>
<feature type="domain" description="AMP-binding enzyme C-terminal" evidence="4">
    <location>
        <begin position="408"/>
        <end position="473"/>
    </location>
</feature>
<dbReference type="InterPro" id="IPR045851">
    <property type="entry name" value="AMP-bd_C_sf"/>
</dbReference>
<dbReference type="Gene3D" id="3.40.50.12780">
    <property type="entry name" value="N-terminal domain of ligase-like"/>
    <property type="match status" value="1"/>
</dbReference>
<dbReference type="Gene3D" id="3.30.300.30">
    <property type="match status" value="1"/>
</dbReference>
<dbReference type="Proteomes" id="UP000663792">
    <property type="component" value="Unassembled WGS sequence"/>
</dbReference>
<dbReference type="Pfam" id="PF00501">
    <property type="entry name" value="AMP-binding"/>
    <property type="match status" value="1"/>
</dbReference>
<accession>A0A938YHB1</accession>
<organism evidence="5 6">
    <name type="scientific">Nakamurella leprariae</name>
    <dbReference type="NCBI Taxonomy" id="2803911"/>
    <lineage>
        <taxon>Bacteria</taxon>
        <taxon>Bacillati</taxon>
        <taxon>Actinomycetota</taxon>
        <taxon>Actinomycetes</taxon>
        <taxon>Nakamurellales</taxon>
        <taxon>Nakamurellaceae</taxon>
        <taxon>Nakamurella</taxon>
    </lineage>
</organism>
<dbReference type="PANTHER" id="PTHR43201:SF5">
    <property type="entry name" value="MEDIUM-CHAIN ACYL-COA LIGASE ACSF2, MITOCHONDRIAL"/>
    <property type="match status" value="1"/>
</dbReference>
<name>A0A938YHB1_9ACTN</name>
<keyword evidence="6" id="KW-1185">Reference proteome</keyword>
<dbReference type="SUPFAM" id="SSF56801">
    <property type="entry name" value="Acetyl-CoA synthetase-like"/>
    <property type="match status" value="1"/>
</dbReference>
<dbReference type="GO" id="GO:0006631">
    <property type="term" value="P:fatty acid metabolic process"/>
    <property type="evidence" value="ECO:0007669"/>
    <property type="project" value="TreeGrafter"/>
</dbReference>
<keyword evidence="2" id="KW-0436">Ligase</keyword>
<feature type="domain" description="AMP-dependent synthetase/ligase" evidence="3">
    <location>
        <begin position="24"/>
        <end position="359"/>
    </location>
</feature>
<dbReference type="InterPro" id="IPR025110">
    <property type="entry name" value="AMP-bd_C"/>
</dbReference>
<reference evidence="5" key="1">
    <citation type="submission" date="2021-01" db="EMBL/GenBank/DDBJ databases">
        <title>YIM 132084 draft genome.</title>
        <authorList>
            <person name="An D."/>
        </authorList>
    </citation>
    <scope>NUCLEOTIDE SEQUENCE</scope>
    <source>
        <strain evidence="5">YIM 132084</strain>
    </source>
</reference>
<comment type="similarity">
    <text evidence="1">Belongs to the ATP-dependent AMP-binding enzyme family.</text>
</comment>
<evidence type="ECO:0000256" key="1">
    <source>
        <dbReference type="ARBA" id="ARBA00006432"/>
    </source>
</evidence>
<dbReference type="PANTHER" id="PTHR43201">
    <property type="entry name" value="ACYL-COA SYNTHETASE"/>
    <property type="match status" value="1"/>
</dbReference>
<proteinExistence type="inferred from homology"/>
<evidence type="ECO:0000259" key="4">
    <source>
        <dbReference type="Pfam" id="PF13193"/>
    </source>
</evidence>
<gene>
    <name evidence="5" type="ORF">JL106_11070</name>
</gene>
<dbReference type="GO" id="GO:0031956">
    <property type="term" value="F:medium-chain fatty acid-CoA ligase activity"/>
    <property type="evidence" value="ECO:0007669"/>
    <property type="project" value="TreeGrafter"/>
</dbReference>
<dbReference type="Pfam" id="PF13193">
    <property type="entry name" value="AMP-binding_C"/>
    <property type="match status" value="1"/>
</dbReference>
<comment type="caution">
    <text evidence="5">The sequence shown here is derived from an EMBL/GenBank/DDBJ whole genome shotgun (WGS) entry which is preliminary data.</text>
</comment>
<dbReference type="InterPro" id="IPR042099">
    <property type="entry name" value="ANL_N_sf"/>
</dbReference>
<protein>
    <submittedName>
        <fullName evidence="5">AMP-binding protein</fullName>
    </submittedName>
</protein>
<evidence type="ECO:0000256" key="2">
    <source>
        <dbReference type="ARBA" id="ARBA00022598"/>
    </source>
</evidence>
<dbReference type="InterPro" id="IPR000873">
    <property type="entry name" value="AMP-dep_synth/lig_dom"/>
</dbReference>
<dbReference type="AlphaFoldDB" id="A0A938YHB1"/>
<sequence length="504" mass="55312">MDTAAITKILADSPVEPYVRTMRRLAEQEPDAVSISCDGELVTRGELERRSNRLARAFAQRGARHGDFIVIALPNGIDWFVAYFATLKIGAIPLPLSARLPLIERQAIVALGRPALLVGVDPSDHPEFTCLPVGFEPEAALADGPLDEVVSPSWKAPTSGGSTGRPKIIVAGSPAEGSPELNSVLWQMRADDVQMVVGPLYHNGPLIFAIGGLLLGQHVVVMRRFDAGTLLALMELHKVTWVLLVPTMMHRMHRLLEDGRRVDLSSVRLLWHGSAKCADWLKQAWIDRLGPERVWEFYGGTEALAATMISGTEWLEHRGSVGRVVVGSMRVLDPSGREVPTGTVGEIYMKRPAGMAETYRYVGSDAHRSGEWETIGDLGWKDADGYVYIHDRRVDLIVTGGSNVYPAEVEEALEAHPGVLSSVVVGLPDDDLGHRVHALVQAEPGTSEQDVMEFLEHRIVRYKIPRSIEFIDAPLRDDAGKVRRSQMRDEAIARQRTAMTGGSS</sequence>
<evidence type="ECO:0000259" key="3">
    <source>
        <dbReference type="Pfam" id="PF00501"/>
    </source>
</evidence>
<evidence type="ECO:0000313" key="6">
    <source>
        <dbReference type="Proteomes" id="UP000663792"/>
    </source>
</evidence>